<dbReference type="Proteomes" id="UP000053927">
    <property type="component" value="Unassembled WGS sequence"/>
</dbReference>
<proteinExistence type="predicted"/>
<name>R7RYD5_STEHR</name>
<dbReference type="GeneID" id="18802318"/>
<accession>R7RYD5</accession>
<protein>
    <submittedName>
        <fullName evidence="1">Uncharacterized protein</fullName>
    </submittedName>
</protein>
<gene>
    <name evidence="1" type="ORF">STEHIDRAFT_163382</name>
</gene>
<dbReference type="EMBL" id="JH687401">
    <property type="protein sequence ID" value="EIM79823.1"/>
    <property type="molecule type" value="Genomic_DNA"/>
</dbReference>
<keyword evidence="2" id="KW-1185">Reference proteome</keyword>
<reference evidence="2" key="1">
    <citation type="journal article" date="2012" name="Science">
        <title>The Paleozoic origin of enzymatic lignin decomposition reconstructed from 31 fungal genomes.</title>
        <authorList>
            <person name="Floudas D."/>
            <person name="Binder M."/>
            <person name="Riley R."/>
            <person name="Barry K."/>
            <person name="Blanchette R.A."/>
            <person name="Henrissat B."/>
            <person name="Martinez A.T."/>
            <person name="Otillar R."/>
            <person name="Spatafora J.W."/>
            <person name="Yadav J.S."/>
            <person name="Aerts A."/>
            <person name="Benoit I."/>
            <person name="Boyd A."/>
            <person name="Carlson A."/>
            <person name="Copeland A."/>
            <person name="Coutinho P.M."/>
            <person name="de Vries R.P."/>
            <person name="Ferreira P."/>
            <person name="Findley K."/>
            <person name="Foster B."/>
            <person name="Gaskell J."/>
            <person name="Glotzer D."/>
            <person name="Gorecki P."/>
            <person name="Heitman J."/>
            <person name="Hesse C."/>
            <person name="Hori C."/>
            <person name="Igarashi K."/>
            <person name="Jurgens J.A."/>
            <person name="Kallen N."/>
            <person name="Kersten P."/>
            <person name="Kohler A."/>
            <person name="Kuees U."/>
            <person name="Kumar T.K.A."/>
            <person name="Kuo A."/>
            <person name="LaButti K."/>
            <person name="Larrondo L.F."/>
            <person name="Lindquist E."/>
            <person name="Ling A."/>
            <person name="Lombard V."/>
            <person name="Lucas S."/>
            <person name="Lundell T."/>
            <person name="Martin R."/>
            <person name="McLaughlin D.J."/>
            <person name="Morgenstern I."/>
            <person name="Morin E."/>
            <person name="Murat C."/>
            <person name="Nagy L.G."/>
            <person name="Nolan M."/>
            <person name="Ohm R.A."/>
            <person name="Patyshakuliyeva A."/>
            <person name="Rokas A."/>
            <person name="Ruiz-Duenas F.J."/>
            <person name="Sabat G."/>
            <person name="Salamov A."/>
            <person name="Samejima M."/>
            <person name="Schmutz J."/>
            <person name="Slot J.C."/>
            <person name="St John F."/>
            <person name="Stenlid J."/>
            <person name="Sun H."/>
            <person name="Sun S."/>
            <person name="Syed K."/>
            <person name="Tsang A."/>
            <person name="Wiebenga A."/>
            <person name="Young D."/>
            <person name="Pisabarro A."/>
            <person name="Eastwood D.C."/>
            <person name="Martin F."/>
            <person name="Cullen D."/>
            <person name="Grigoriev I.V."/>
            <person name="Hibbett D.S."/>
        </authorList>
    </citation>
    <scope>NUCLEOTIDE SEQUENCE [LARGE SCALE GENOMIC DNA]</scope>
    <source>
        <strain evidence="2">FP-91666</strain>
    </source>
</reference>
<dbReference type="KEGG" id="shs:STEHIDRAFT_163382"/>
<evidence type="ECO:0000313" key="1">
    <source>
        <dbReference type="EMBL" id="EIM79823.1"/>
    </source>
</evidence>
<evidence type="ECO:0000313" key="2">
    <source>
        <dbReference type="Proteomes" id="UP000053927"/>
    </source>
</evidence>
<sequence>MPKSSKARYSTQLNKTWTTSSQPALSPLKIQSHANKQAYERRERESFRLVIFYASHTPPKIIIIDDCRAFPKFSLAERAGYLLLVGISPSDATEVYDCRYRFWTEVSLDTVLSVNSSPCLIIRRNSDIVCDNLHGWITDIQEAARLRSPVLWDNVGAERAKVSASYKSGSHRTSKKRNHTELDDLSETEDNILKRLRGELSTLHIPSALATHA</sequence>
<dbReference type="RefSeq" id="XP_007311127.1">
    <property type="nucleotide sequence ID" value="XM_007311065.1"/>
</dbReference>
<dbReference type="AlphaFoldDB" id="R7RYD5"/>
<organism evidence="1 2">
    <name type="scientific">Stereum hirsutum (strain FP-91666)</name>
    <name type="common">White-rot fungus</name>
    <dbReference type="NCBI Taxonomy" id="721885"/>
    <lineage>
        <taxon>Eukaryota</taxon>
        <taxon>Fungi</taxon>
        <taxon>Dikarya</taxon>
        <taxon>Basidiomycota</taxon>
        <taxon>Agaricomycotina</taxon>
        <taxon>Agaricomycetes</taxon>
        <taxon>Russulales</taxon>
        <taxon>Stereaceae</taxon>
        <taxon>Stereum</taxon>
    </lineage>
</organism>